<dbReference type="STRING" id="936435.F8QDP1"/>
<dbReference type="InParanoid" id="F8QDP1"/>
<dbReference type="EMBL" id="GL945491">
    <property type="protein sequence ID" value="EGN93712.1"/>
    <property type="molecule type" value="Genomic_DNA"/>
</dbReference>
<protein>
    <submittedName>
        <fullName evidence="1">Uncharacterized protein</fullName>
    </submittedName>
</protein>
<evidence type="ECO:0000313" key="2">
    <source>
        <dbReference type="Proteomes" id="UP000008063"/>
    </source>
</evidence>
<keyword evidence="2" id="KW-1185">Reference proteome</keyword>
<proteinExistence type="predicted"/>
<dbReference type="Proteomes" id="UP000008063">
    <property type="component" value="Unassembled WGS sequence"/>
</dbReference>
<dbReference type="HOGENOM" id="CLU_827844_0_0_1"/>
<dbReference type="AlphaFoldDB" id="F8QDP1"/>
<gene>
    <name evidence="1" type="ORF">SERLA73DRAFT_189447</name>
</gene>
<reference evidence="2" key="1">
    <citation type="journal article" date="2011" name="Science">
        <title>The plant cell wall-decomposing machinery underlies the functional diversity of forest fungi.</title>
        <authorList>
            <person name="Eastwood D.C."/>
            <person name="Floudas D."/>
            <person name="Binder M."/>
            <person name="Majcherczyk A."/>
            <person name="Schneider P."/>
            <person name="Aerts A."/>
            <person name="Asiegbu F.O."/>
            <person name="Baker S.E."/>
            <person name="Barry K."/>
            <person name="Bendiksby M."/>
            <person name="Blumentritt M."/>
            <person name="Coutinho P.M."/>
            <person name="Cullen D."/>
            <person name="de Vries R.P."/>
            <person name="Gathman A."/>
            <person name="Goodell B."/>
            <person name="Henrissat B."/>
            <person name="Ihrmark K."/>
            <person name="Kauserud H."/>
            <person name="Kohler A."/>
            <person name="LaButti K."/>
            <person name="Lapidus A."/>
            <person name="Lavin J.L."/>
            <person name="Lee Y.-H."/>
            <person name="Lindquist E."/>
            <person name="Lilly W."/>
            <person name="Lucas S."/>
            <person name="Morin E."/>
            <person name="Murat C."/>
            <person name="Oguiza J.A."/>
            <person name="Park J."/>
            <person name="Pisabarro A.G."/>
            <person name="Riley R."/>
            <person name="Rosling A."/>
            <person name="Salamov A."/>
            <person name="Schmidt O."/>
            <person name="Schmutz J."/>
            <person name="Skrede I."/>
            <person name="Stenlid J."/>
            <person name="Wiebenga A."/>
            <person name="Xie X."/>
            <person name="Kuees U."/>
            <person name="Hibbett D.S."/>
            <person name="Hoffmeister D."/>
            <person name="Hoegberg N."/>
            <person name="Martin F."/>
            <person name="Grigoriev I.V."/>
            <person name="Watkinson S.C."/>
        </authorList>
    </citation>
    <scope>NUCLEOTIDE SEQUENCE [LARGE SCALE GENOMIC DNA]</scope>
    <source>
        <strain evidence="2">strain S7.3</strain>
    </source>
</reference>
<evidence type="ECO:0000313" key="1">
    <source>
        <dbReference type="EMBL" id="EGN93712.1"/>
    </source>
</evidence>
<accession>F8QDP1</accession>
<sequence>MPTRASRKFRHGNQNKNQFQVHHKAHNLSRYSDERQELIAPLIDDIAMEKIPPDHSGRPTAEDIDAIMTALNAIIALRHTLQLGMELDKKCPFEPRSIWPRLFAWMKCLYKHCVLRHGYDTKTQETAFIEIACLSHLYVHGGDPTKSIYTTPGFTSFVTEIWLKEQYYLTKYTEFKAGYSGFMFSETIAQLLTEEHQREDRVDEIIAAAGTMDSLATYTLKYLRSAISADPLDFHLIRGILFVISMCCVENGRLYGTFLRRSGAFLVAKTFLIAAKHITKPVDHDVLFTIRWAYLFFGTVPLCGKGPYWMIQSLESGLLQGLLLSCGLMKAELPSPHA</sequence>
<organism evidence="2">
    <name type="scientific">Serpula lacrymans var. lacrymans (strain S7.3)</name>
    <name type="common">Dry rot fungus</name>
    <dbReference type="NCBI Taxonomy" id="936435"/>
    <lineage>
        <taxon>Eukaryota</taxon>
        <taxon>Fungi</taxon>
        <taxon>Dikarya</taxon>
        <taxon>Basidiomycota</taxon>
        <taxon>Agaricomycotina</taxon>
        <taxon>Agaricomycetes</taxon>
        <taxon>Agaricomycetidae</taxon>
        <taxon>Boletales</taxon>
        <taxon>Coniophorineae</taxon>
        <taxon>Serpulaceae</taxon>
        <taxon>Serpula</taxon>
    </lineage>
</organism>
<dbReference type="OMA" id="WENDVEF"/>
<name>F8QDP1_SERL3</name>
<feature type="non-terminal residue" evidence="1">
    <location>
        <position position="338"/>
    </location>
</feature>